<dbReference type="Pfam" id="PF02469">
    <property type="entry name" value="Fasciclin"/>
    <property type="match status" value="1"/>
</dbReference>
<accession>A0ABP8JPQ2</accession>
<evidence type="ECO:0000256" key="1">
    <source>
        <dbReference type="SAM" id="MobiDB-lite"/>
    </source>
</evidence>
<dbReference type="PANTHER" id="PTHR10900:SF77">
    <property type="entry name" value="FI19380P1"/>
    <property type="match status" value="1"/>
</dbReference>
<dbReference type="PANTHER" id="PTHR10900">
    <property type="entry name" value="PERIOSTIN-RELATED"/>
    <property type="match status" value="1"/>
</dbReference>
<dbReference type="Gene3D" id="2.30.180.10">
    <property type="entry name" value="FAS1 domain"/>
    <property type="match status" value="1"/>
</dbReference>
<dbReference type="Proteomes" id="UP001500390">
    <property type="component" value="Unassembled WGS sequence"/>
</dbReference>
<dbReference type="EMBL" id="BAABFX010000023">
    <property type="protein sequence ID" value="GAA4394269.1"/>
    <property type="molecule type" value="Genomic_DNA"/>
</dbReference>
<evidence type="ECO:0000313" key="4">
    <source>
        <dbReference type="EMBL" id="GAA4394269.1"/>
    </source>
</evidence>
<feature type="chain" id="PRO_5046650833" description="FAS1 domain-containing protein" evidence="2">
    <location>
        <begin position="22"/>
        <end position="192"/>
    </location>
</feature>
<feature type="signal peptide" evidence="2">
    <location>
        <begin position="1"/>
        <end position="21"/>
    </location>
</feature>
<sequence length="192" mass="19246">MRRILPVAAVLALALTTAACGSDEAEPAASSASAAATTEAPSPSPSETMAASDIVDTAVAAGDFTTLAAALTAAELVDTLKGTGPFTVFAPTDAAFEKLPAGTVDTLLKDPKGDLTQILTYHVVPGKVMAADVVKLDGQKVATVQGGELTVNVDGDKVSLTDVAGNTVNVTATDVEASNGVIHVIDTVLMPQ</sequence>
<feature type="domain" description="FAS1" evidence="3">
    <location>
        <begin position="51"/>
        <end position="189"/>
    </location>
</feature>
<dbReference type="InterPro" id="IPR036378">
    <property type="entry name" value="FAS1_dom_sf"/>
</dbReference>
<evidence type="ECO:0000259" key="3">
    <source>
        <dbReference type="PROSITE" id="PS50213"/>
    </source>
</evidence>
<comment type="caution">
    <text evidence="4">The sequence shown here is derived from an EMBL/GenBank/DDBJ whole genome shotgun (WGS) entry which is preliminary data.</text>
</comment>
<dbReference type="PROSITE" id="PS51257">
    <property type="entry name" value="PROKAR_LIPOPROTEIN"/>
    <property type="match status" value="1"/>
</dbReference>
<dbReference type="InterPro" id="IPR000782">
    <property type="entry name" value="FAS1_domain"/>
</dbReference>
<name>A0ABP8JPQ2_9MICO</name>
<dbReference type="RefSeq" id="WP_159903750.1">
    <property type="nucleotide sequence ID" value="NZ_BAABFX010000023.1"/>
</dbReference>
<protein>
    <recommendedName>
        <fullName evidence="3">FAS1 domain-containing protein</fullName>
    </recommendedName>
</protein>
<gene>
    <name evidence="4" type="ORF">GCM10023153_15240</name>
</gene>
<dbReference type="PROSITE" id="PS50213">
    <property type="entry name" value="FAS1"/>
    <property type="match status" value="1"/>
</dbReference>
<dbReference type="SUPFAM" id="SSF82153">
    <property type="entry name" value="FAS1 domain"/>
    <property type="match status" value="1"/>
</dbReference>
<keyword evidence="2" id="KW-0732">Signal</keyword>
<dbReference type="InterPro" id="IPR050904">
    <property type="entry name" value="Adhesion/Biosynth-related"/>
</dbReference>
<organism evidence="4 5">
    <name type="scientific">Ornithinibacter aureus</name>
    <dbReference type="NCBI Taxonomy" id="622664"/>
    <lineage>
        <taxon>Bacteria</taxon>
        <taxon>Bacillati</taxon>
        <taxon>Actinomycetota</taxon>
        <taxon>Actinomycetes</taxon>
        <taxon>Micrococcales</taxon>
        <taxon>Intrasporangiaceae</taxon>
        <taxon>Ornithinibacter</taxon>
    </lineage>
</organism>
<feature type="region of interest" description="Disordered" evidence="1">
    <location>
        <begin position="30"/>
        <end position="49"/>
    </location>
</feature>
<evidence type="ECO:0000256" key="2">
    <source>
        <dbReference type="SAM" id="SignalP"/>
    </source>
</evidence>
<dbReference type="SMART" id="SM00554">
    <property type="entry name" value="FAS1"/>
    <property type="match status" value="1"/>
</dbReference>
<evidence type="ECO:0000313" key="5">
    <source>
        <dbReference type="Proteomes" id="UP001500390"/>
    </source>
</evidence>
<keyword evidence="5" id="KW-1185">Reference proteome</keyword>
<proteinExistence type="predicted"/>
<reference evidence="5" key="1">
    <citation type="journal article" date="2019" name="Int. J. Syst. Evol. Microbiol.">
        <title>The Global Catalogue of Microorganisms (GCM) 10K type strain sequencing project: providing services to taxonomists for standard genome sequencing and annotation.</title>
        <authorList>
            <consortium name="The Broad Institute Genomics Platform"/>
            <consortium name="The Broad Institute Genome Sequencing Center for Infectious Disease"/>
            <person name="Wu L."/>
            <person name="Ma J."/>
        </authorList>
    </citation>
    <scope>NUCLEOTIDE SEQUENCE [LARGE SCALE GENOMIC DNA]</scope>
    <source>
        <strain evidence="5">JCM 17738</strain>
    </source>
</reference>